<keyword evidence="1" id="KW-0378">Hydrolase</keyword>
<evidence type="ECO:0000313" key="4">
    <source>
        <dbReference type="Proteomes" id="UP001429564"/>
    </source>
</evidence>
<dbReference type="SUPFAM" id="SSF53474">
    <property type="entry name" value="alpha/beta-Hydrolases"/>
    <property type="match status" value="1"/>
</dbReference>
<gene>
    <name evidence="3" type="ORF">DL239_03080</name>
</gene>
<protein>
    <recommendedName>
        <fullName evidence="2">Dienelactone hydrolase domain-containing protein</fullName>
    </recommendedName>
</protein>
<dbReference type="Gene3D" id="3.40.50.1820">
    <property type="entry name" value="alpha/beta hydrolase"/>
    <property type="match status" value="1"/>
</dbReference>
<sequence>MMRFLPVFGIIVGLGFGAEGAFAQEEVTFQSTPIQPSAFKVRQAQAKSIELLPDDGIELKGIRFNPEGAGPNPAVILLVSGDGLTQSHLNWAQTLSEAGYEALVVDSFGSRGGADYRDTPAMNMPDDAYSAFRYLAAQPEVDDTRISLLGFSLGGSHLFTTVSAENSRVPPEFAPQLAIAVYPVCPVDGSVTVPMMLLAGDADKLISLATCRGFVQQARANNFPVSLHEYSSATHFFDNPAYAKSGDIHASKPQSMWFQDNHYDAEAHADAISRVLRFLKVGIP</sequence>
<accession>A0ABX0W713</accession>
<dbReference type="InterPro" id="IPR029058">
    <property type="entry name" value="AB_hydrolase_fold"/>
</dbReference>
<dbReference type="InterPro" id="IPR002925">
    <property type="entry name" value="Dienelactn_hydro"/>
</dbReference>
<dbReference type="PANTHER" id="PTHR22946">
    <property type="entry name" value="DIENELACTONE HYDROLASE DOMAIN-CONTAINING PROTEIN-RELATED"/>
    <property type="match status" value="1"/>
</dbReference>
<dbReference type="PANTHER" id="PTHR22946:SF9">
    <property type="entry name" value="POLYKETIDE TRANSFERASE AF380"/>
    <property type="match status" value="1"/>
</dbReference>
<keyword evidence="4" id="KW-1185">Reference proteome</keyword>
<comment type="caution">
    <text evidence="3">The sequence shown here is derived from an EMBL/GenBank/DDBJ whole genome shotgun (WGS) entry which is preliminary data.</text>
</comment>
<feature type="domain" description="Dienelactone hydrolase" evidence="2">
    <location>
        <begin position="61"/>
        <end position="280"/>
    </location>
</feature>
<reference evidence="3 4" key="1">
    <citation type="submission" date="2018-05" db="EMBL/GenBank/DDBJ databases">
        <authorList>
            <person name="Zhang Y.-J."/>
        </authorList>
    </citation>
    <scope>NUCLEOTIDE SEQUENCE [LARGE SCALE GENOMIC DNA]</scope>
    <source>
        <strain evidence="3 4">CY04</strain>
    </source>
</reference>
<dbReference type="RefSeq" id="WP_167682172.1">
    <property type="nucleotide sequence ID" value="NZ_QHLQ01000002.1"/>
</dbReference>
<dbReference type="Pfam" id="PF01738">
    <property type="entry name" value="DLH"/>
    <property type="match status" value="1"/>
</dbReference>
<name>A0ABX0W713_9RHOB</name>
<evidence type="ECO:0000256" key="1">
    <source>
        <dbReference type="ARBA" id="ARBA00022801"/>
    </source>
</evidence>
<organism evidence="3 4">
    <name type="scientific">Parasedimentitalea denitrificans</name>
    <dbReference type="NCBI Taxonomy" id="2211118"/>
    <lineage>
        <taxon>Bacteria</taxon>
        <taxon>Pseudomonadati</taxon>
        <taxon>Pseudomonadota</taxon>
        <taxon>Alphaproteobacteria</taxon>
        <taxon>Rhodobacterales</taxon>
        <taxon>Paracoccaceae</taxon>
        <taxon>Parasedimentitalea</taxon>
    </lineage>
</organism>
<evidence type="ECO:0000259" key="2">
    <source>
        <dbReference type="Pfam" id="PF01738"/>
    </source>
</evidence>
<dbReference type="EMBL" id="QHLQ01000002">
    <property type="protein sequence ID" value="NIZ59956.1"/>
    <property type="molecule type" value="Genomic_DNA"/>
</dbReference>
<proteinExistence type="predicted"/>
<dbReference type="InterPro" id="IPR050261">
    <property type="entry name" value="FrsA_esterase"/>
</dbReference>
<dbReference type="Proteomes" id="UP001429564">
    <property type="component" value="Unassembled WGS sequence"/>
</dbReference>
<evidence type="ECO:0000313" key="3">
    <source>
        <dbReference type="EMBL" id="NIZ59956.1"/>
    </source>
</evidence>